<feature type="signal peptide" evidence="1">
    <location>
        <begin position="1"/>
        <end position="20"/>
    </location>
</feature>
<accession>A0AAD8U4J0</accession>
<protein>
    <recommendedName>
        <fullName evidence="4">Secreted protein</fullName>
    </recommendedName>
</protein>
<comment type="caution">
    <text evidence="2">The sequence shown here is derived from an EMBL/GenBank/DDBJ whole genome shotgun (WGS) entry which is preliminary data.</text>
</comment>
<name>A0AAD8U4J0_GLOAC</name>
<evidence type="ECO:0000256" key="1">
    <source>
        <dbReference type="SAM" id="SignalP"/>
    </source>
</evidence>
<proteinExistence type="predicted"/>
<dbReference type="Proteomes" id="UP001244207">
    <property type="component" value="Unassembled WGS sequence"/>
</dbReference>
<dbReference type="GeneID" id="85393711"/>
<organism evidence="2 3">
    <name type="scientific">Glomerella acutata</name>
    <name type="common">Colletotrichum acutatum</name>
    <dbReference type="NCBI Taxonomy" id="27357"/>
    <lineage>
        <taxon>Eukaryota</taxon>
        <taxon>Fungi</taxon>
        <taxon>Dikarya</taxon>
        <taxon>Ascomycota</taxon>
        <taxon>Pezizomycotina</taxon>
        <taxon>Sordariomycetes</taxon>
        <taxon>Hypocreomycetidae</taxon>
        <taxon>Glomerellales</taxon>
        <taxon>Glomerellaceae</taxon>
        <taxon>Colletotrichum</taxon>
        <taxon>Colletotrichum acutatum species complex</taxon>
    </lineage>
</organism>
<keyword evidence="3" id="KW-1185">Reference proteome</keyword>
<dbReference type="EMBL" id="JAHMHS010000290">
    <property type="protein sequence ID" value="KAK1703158.1"/>
    <property type="molecule type" value="Genomic_DNA"/>
</dbReference>
<keyword evidence="1" id="KW-0732">Signal</keyword>
<dbReference type="AlphaFoldDB" id="A0AAD8U4J0"/>
<gene>
    <name evidence="2" type="ORF">BDZ83DRAFT_645047</name>
</gene>
<feature type="chain" id="PRO_5041935116" description="Secreted protein" evidence="1">
    <location>
        <begin position="21"/>
        <end position="95"/>
    </location>
</feature>
<evidence type="ECO:0008006" key="4">
    <source>
        <dbReference type="Google" id="ProtNLM"/>
    </source>
</evidence>
<evidence type="ECO:0000313" key="3">
    <source>
        <dbReference type="Proteomes" id="UP001244207"/>
    </source>
</evidence>
<reference evidence="2" key="1">
    <citation type="submission" date="2021-12" db="EMBL/GenBank/DDBJ databases">
        <title>Comparative genomics, transcriptomics and evolutionary studies reveal genomic signatures of adaptation to plant cell wall in hemibiotrophic fungi.</title>
        <authorList>
            <consortium name="DOE Joint Genome Institute"/>
            <person name="Baroncelli R."/>
            <person name="Diaz J.F."/>
            <person name="Benocci T."/>
            <person name="Peng M."/>
            <person name="Battaglia E."/>
            <person name="Haridas S."/>
            <person name="Andreopoulos W."/>
            <person name="Labutti K."/>
            <person name="Pangilinan J."/>
            <person name="Floch G.L."/>
            <person name="Makela M.R."/>
            <person name="Henrissat B."/>
            <person name="Grigoriev I.V."/>
            <person name="Crouch J.A."/>
            <person name="De Vries R.P."/>
            <person name="Sukno S.A."/>
            <person name="Thon M.R."/>
        </authorList>
    </citation>
    <scope>NUCLEOTIDE SEQUENCE</scope>
    <source>
        <strain evidence="2">CBS 112980</strain>
    </source>
</reference>
<evidence type="ECO:0000313" key="2">
    <source>
        <dbReference type="EMBL" id="KAK1703158.1"/>
    </source>
</evidence>
<sequence length="95" mass="10092">MMRLAGSLACLVWETIVTDGTWMDVKPQGVGCDLTEGIRRADGSPALVGPIKLGIGCFTVTGRKILAQSQGGVVRPPLFSILLRPLVRIGGSTWQ</sequence>
<dbReference type="RefSeq" id="XP_060357238.1">
    <property type="nucleotide sequence ID" value="XM_060509812.1"/>
</dbReference>